<dbReference type="GO" id="GO:0005345">
    <property type="term" value="F:purine nucleobase transmembrane transporter activity"/>
    <property type="evidence" value="ECO:0007669"/>
    <property type="project" value="TreeGrafter"/>
</dbReference>
<organism evidence="8 9">
    <name type="scientific">Romboutsia timonensis</name>
    <dbReference type="NCBI Taxonomy" id="1776391"/>
    <lineage>
        <taxon>Bacteria</taxon>
        <taxon>Bacillati</taxon>
        <taxon>Bacillota</taxon>
        <taxon>Clostridia</taxon>
        <taxon>Peptostreptococcales</taxon>
        <taxon>Peptostreptococcaceae</taxon>
        <taxon>Romboutsia</taxon>
    </lineage>
</organism>
<dbReference type="PANTHER" id="PTHR43337">
    <property type="entry name" value="XANTHINE/URACIL PERMEASE C887.17-RELATED"/>
    <property type="match status" value="1"/>
</dbReference>
<feature type="transmembrane region" description="Helical" evidence="7">
    <location>
        <begin position="128"/>
        <end position="145"/>
    </location>
</feature>
<feature type="transmembrane region" description="Helical" evidence="7">
    <location>
        <begin position="97"/>
        <end position="116"/>
    </location>
</feature>
<evidence type="ECO:0000256" key="6">
    <source>
        <dbReference type="ARBA" id="ARBA00023136"/>
    </source>
</evidence>
<name>A0A921N160_9FIRM</name>
<dbReference type="GO" id="GO:0005886">
    <property type="term" value="C:plasma membrane"/>
    <property type="evidence" value="ECO:0007669"/>
    <property type="project" value="TreeGrafter"/>
</dbReference>
<dbReference type="PANTHER" id="PTHR43337:SF2">
    <property type="entry name" value="XANTHINE_URACIL PERMEASE"/>
    <property type="match status" value="1"/>
</dbReference>
<comment type="caution">
    <text evidence="8">The sequence shown here is derived from an EMBL/GenBank/DDBJ whole genome shotgun (WGS) entry which is preliminary data.</text>
</comment>
<evidence type="ECO:0000313" key="9">
    <source>
        <dbReference type="Proteomes" id="UP000776700"/>
    </source>
</evidence>
<accession>A0A921N160</accession>
<feature type="transmembrane region" description="Helical" evidence="7">
    <location>
        <begin position="407"/>
        <end position="429"/>
    </location>
</feature>
<comment type="similarity">
    <text evidence="2">Belongs to the nucleobase:cation symporter-2 (NCS2) (TC 2.A.40) family. Azg-like subfamily.</text>
</comment>
<feature type="transmembrane region" description="Helical" evidence="7">
    <location>
        <begin position="369"/>
        <end position="395"/>
    </location>
</feature>
<evidence type="ECO:0000313" key="8">
    <source>
        <dbReference type="EMBL" id="HJG96470.1"/>
    </source>
</evidence>
<dbReference type="EMBL" id="DYUB01000165">
    <property type="protein sequence ID" value="HJG96470.1"/>
    <property type="molecule type" value="Genomic_DNA"/>
</dbReference>
<keyword evidence="6 7" id="KW-0472">Membrane</keyword>
<evidence type="ECO:0000256" key="5">
    <source>
        <dbReference type="ARBA" id="ARBA00022989"/>
    </source>
</evidence>
<comment type="subcellular location">
    <subcellularLocation>
        <location evidence="1">Membrane</location>
        <topology evidence="1">Multi-pass membrane protein</topology>
    </subcellularLocation>
</comment>
<keyword evidence="4 7" id="KW-0812">Transmembrane</keyword>
<evidence type="ECO:0000256" key="7">
    <source>
        <dbReference type="SAM" id="Phobius"/>
    </source>
</evidence>
<feature type="transmembrane region" description="Helical" evidence="7">
    <location>
        <begin position="49"/>
        <end position="77"/>
    </location>
</feature>
<dbReference type="InterPro" id="IPR045018">
    <property type="entry name" value="Azg-like"/>
</dbReference>
<reference evidence="8" key="1">
    <citation type="journal article" date="2021" name="PeerJ">
        <title>Extensive microbial diversity within the chicken gut microbiome revealed by metagenomics and culture.</title>
        <authorList>
            <person name="Gilroy R."/>
            <person name="Ravi A."/>
            <person name="Getino M."/>
            <person name="Pursley I."/>
            <person name="Horton D.L."/>
            <person name="Alikhan N.F."/>
            <person name="Baker D."/>
            <person name="Gharbi K."/>
            <person name="Hall N."/>
            <person name="Watson M."/>
            <person name="Adriaenssens E.M."/>
            <person name="Foster-Nyarko E."/>
            <person name="Jarju S."/>
            <person name="Secka A."/>
            <person name="Antonio M."/>
            <person name="Oren A."/>
            <person name="Chaudhuri R.R."/>
            <person name="La Ragione R."/>
            <person name="Hildebrand F."/>
            <person name="Pallen M.J."/>
        </authorList>
    </citation>
    <scope>NUCLEOTIDE SEQUENCE</scope>
    <source>
        <strain evidence="8">1277</strain>
    </source>
</reference>
<dbReference type="AlphaFoldDB" id="A0A921N160"/>
<evidence type="ECO:0000256" key="3">
    <source>
        <dbReference type="ARBA" id="ARBA00022448"/>
    </source>
</evidence>
<feature type="transmembrane region" description="Helical" evidence="7">
    <location>
        <begin position="16"/>
        <end position="37"/>
    </location>
</feature>
<evidence type="ECO:0000256" key="1">
    <source>
        <dbReference type="ARBA" id="ARBA00004141"/>
    </source>
</evidence>
<feature type="transmembrane region" description="Helical" evidence="7">
    <location>
        <begin position="235"/>
        <end position="253"/>
    </location>
</feature>
<proteinExistence type="inferred from homology"/>
<dbReference type="Pfam" id="PF00860">
    <property type="entry name" value="Xan_ur_permease"/>
    <property type="match status" value="1"/>
</dbReference>
<feature type="transmembrane region" description="Helical" evidence="7">
    <location>
        <begin position="337"/>
        <end position="357"/>
    </location>
</feature>
<dbReference type="InterPro" id="IPR006043">
    <property type="entry name" value="NCS2"/>
</dbReference>
<protein>
    <submittedName>
        <fullName evidence="8">NCS2 family permease</fullName>
    </submittedName>
</protein>
<dbReference type="Proteomes" id="UP000776700">
    <property type="component" value="Unassembled WGS sequence"/>
</dbReference>
<gene>
    <name evidence="8" type="ORF">K8V90_05145</name>
</gene>
<keyword evidence="5 7" id="KW-1133">Transmembrane helix</keyword>
<feature type="transmembrane region" description="Helical" evidence="7">
    <location>
        <begin position="312"/>
        <end position="331"/>
    </location>
</feature>
<evidence type="ECO:0000256" key="4">
    <source>
        <dbReference type="ARBA" id="ARBA00022692"/>
    </source>
</evidence>
<reference evidence="8" key="2">
    <citation type="submission" date="2021-09" db="EMBL/GenBank/DDBJ databases">
        <authorList>
            <person name="Gilroy R."/>
        </authorList>
    </citation>
    <scope>NUCLEOTIDE SEQUENCE</scope>
    <source>
        <strain evidence="8">1277</strain>
    </source>
</reference>
<feature type="transmembrane region" description="Helical" evidence="7">
    <location>
        <begin position="165"/>
        <end position="184"/>
    </location>
</feature>
<sequence>MKNTLTKQNQIIKTEVLAGCTTFIASVYIILTNALILSDAGISQEAAMMATIFTCTLSTILMGVLSNTPFIVVPGMGINSLFTYTIVHSMGLSWQEALGAVFVSGIIFTIIASTNLTKILLKSIPNTLKHAITVGVGFFILFIGLQKSGLVVANDATILSLGNITSKEALLSIITLIFILVLHIKNVNGGLLISMICSTILALFMGIIDISSLSFSSFNIGAIKDVFLAMSLKNAFSIPFIVSVFSITIVIVFENMGILYGQMDAIGKIKEFERPFKVAGLSNIIAGVFGTSPTIVAAENFSGISQGAKSKVAAFTSAILFLLSIFLIPVLKLIPNGVISSVLIFVGILMIQTFFHIEKGDMIDSISMIIIIAMIPFTYNIVNGISLGFITYTVLKVLTGKYKDVSPSMYVLTALFILSFIMNISMGIIH</sequence>
<keyword evidence="3" id="KW-0813">Transport</keyword>
<feature type="transmembrane region" description="Helical" evidence="7">
    <location>
        <begin position="191"/>
        <end position="215"/>
    </location>
</feature>
<evidence type="ECO:0000256" key="2">
    <source>
        <dbReference type="ARBA" id="ARBA00005697"/>
    </source>
</evidence>